<dbReference type="InterPro" id="IPR015063">
    <property type="entry name" value="USP8_dimer"/>
</dbReference>
<keyword evidence="3" id="KW-0833">Ubl conjugation pathway</keyword>
<dbReference type="SUPFAM" id="SSF52821">
    <property type="entry name" value="Rhodanese/Cell cycle control phosphatase"/>
    <property type="match status" value="1"/>
</dbReference>
<comment type="catalytic activity">
    <reaction evidence="1 3">
        <text>Thiol-dependent hydrolysis of ester, thioester, amide, peptide and isopeptide bonds formed by the C-terminal Gly of ubiquitin (a 76-residue protein attached to proteins as an intracellular targeting signal).</text>
        <dbReference type="EC" id="3.4.19.12"/>
    </reaction>
</comment>
<dbReference type="InterPro" id="IPR050185">
    <property type="entry name" value="Ub_carboxyl-term_hydrolase"/>
</dbReference>
<protein>
    <recommendedName>
        <fullName evidence="3">Ubiquitin carboxyl-terminal hydrolase</fullName>
        <ecNumber evidence="3">3.4.19.12</ecNumber>
    </recommendedName>
</protein>
<sequence length="792" mass="92327">MRNKKDLYIAKDINELNMKTEIPEALKSLNVLSLKAKAELLFEKAMNANNENDEEVVYIYLMKYCQILQFMKKTFIDDEIYIDCMYKKNLKKAVNMLTYIKESLVKRYNEKTNEENNNKLLKHSNQKGIHSEEKLHFEFESTITNENLLYLLENTDRKKICLLDTRPSDIFYKNKIISCDVINIPKENLVLGLTPAILITKLEEPFKKIWINRHNYNYIVILDQGTEDIDDDQRLLNLRSALLKWDPSCDNSKKLKFLKGGYEDFNHLCPWETSQNNIIKSNKDIKPFSDIELDPEPKYEEPENKQIQYPSLGTVQNDLAKFKFKSTVYNGLTTDIQSKLDHKDNHSSEEDINSQELTHISNDRPQLPVFDRSTKPPTRINQFKNPEIIKPLYKNNDELDDENNELPNNIEQLENRRLSLENSFLEDVDSDVHEYKNQDIDLNSTPRVDRSTKPSDDLLVVSRTKIIGGDGLRGLQNLGNTCYMNSILQCLSSTEDLVKYFMNIYSQFVNYKSRTKGLVAKEFSNVIKNLWSLSGRTFQCQQFKDTIGEYKDMFKHYDQQDSHEFLTILLDWLHDDLNQPEDNRIILGASKETGEEDWGHWTKANNSIIQQLFYGQQKSTVSCDTCFEKSITFEPFSSLSLPLPSEGNKCTLSDCLQLYLNGESICGWHCPRCKRSRDATKKLDIMRLPPYLIIHLKRFSSNGYKKNSNVEFSKTDLDMSNFINGLEHRNWKYCLYGVSNHSGSLDGGHYTASCLKKSINKWYKFDDVRVYEIDSSTICSSEAYILFYCRKN</sequence>
<evidence type="ECO:0000256" key="3">
    <source>
        <dbReference type="RuleBase" id="RU366025"/>
    </source>
</evidence>
<dbReference type="GO" id="GO:0016579">
    <property type="term" value="P:protein deubiquitination"/>
    <property type="evidence" value="ECO:0007669"/>
    <property type="project" value="InterPro"/>
</dbReference>
<dbReference type="InterPro" id="IPR001394">
    <property type="entry name" value="Peptidase_C19_UCH"/>
</dbReference>
<keyword evidence="3" id="KW-0645">Protease</keyword>
<dbReference type="Gene3D" id="1.20.58.80">
    <property type="entry name" value="Phosphotransferase system, lactose/cellobiose-type IIA subunit"/>
    <property type="match status" value="1"/>
</dbReference>
<evidence type="ECO:0000256" key="4">
    <source>
        <dbReference type="SAM" id="Coils"/>
    </source>
</evidence>
<dbReference type="InterPro" id="IPR018200">
    <property type="entry name" value="USP_CS"/>
</dbReference>
<dbReference type="EC" id="3.4.19.12" evidence="3"/>
<keyword evidence="3" id="KW-0788">Thiol protease</keyword>
<keyword evidence="3 6" id="KW-0378">Hydrolase</keyword>
<organism evidence="6">
    <name type="scientific">Melanaphis sacchari</name>
    <dbReference type="NCBI Taxonomy" id="742174"/>
    <lineage>
        <taxon>Eukaryota</taxon>
        <taxon>Metazoa</taxon>
        <taxon>Ecdysozoa</taxon>
        <taxon>Arthropoda</taxon>
        <taxon>Hexapoda</taxon>
        <taxon>Insecta</taxon>
        <taxon>Pterygota</taxon>
        <taxon>Neoptera</taxon>
        <taxon>Paraneoptera</taxon>
        <taxon>Hemiptera</taxon>
        <taxon>Sternorrhyncha</taxon>
        <taxon>Aphidomorpha</taxon>
        <taxon>Aphidoidea</taxon>
        <taxon>Aphididae</taxon>
        <taxon>Aphidini</taxon>
        <taxon>Melanaphis</taxon>
    </lineage>
</organism>
<evidence type="ECO:0000313" key="6">
    <source>
        <dbReference type="EMBL" id="MBW13864.1"/>
    </source>
</evidence>
<dbReference type="Gene3D" id="3.40.250.10">
    <property type="entry name" value="Rhodanese-like domain"/>
    <property type="match status" value="1"/>
</dbReference>
<dbReference type="SUPFAM" id="SSF54001">
    <property type="entry name" value="Cysteine proteinases"/>
    <property type="match status" value="1"/>
</dbReference>
<dbReference type="InterPro" id="IPR038765">
    <property type="entry name" value="Papain-like_cys_pep_sf"/>
</dbReference>
<dbReference type="PANTHER" id="PTHR21646:SF46">
    <property type="entry name" value="UBIQUITIN CARBOXYL-TERMINAL HYDROLASE"/>
    <property type="match status" value="1"/>
</dbReference>
<dbReference type="PROSITE" id="PS00972">
    <property type="entry name" value="USP_1"/>
    <property type="match status" value="1"/>
</dbReference>
<proteinExistence type="inferred from homology"/>
<dbReference type="GO" id="GO:0004843">
    <property type="term" value="F:cysteine-type deubiquitinase activity"/>
    <property type="evidence" value="ECO:0007669"/>
    <property type="project" value="UniProtKB-UniRule"/>
</dbReference>
<evidence type="ECO:0000256" key="1">
    <source>
        <dbReference type="ARBA" id="ARBA00000707"/>
    </source>
</evidence>
<dbReference type="GO" id="GO:0006508">
    <property type="term" value="P:proteolysis"/>
    <property type="evidence" value="ECO:0007669"/>
    <property type="project" value="UniProtKB-KW"/>
</dbReference>
<dbReference type="SUPFAM" id="SSF140856">
    <property type="entry name" value="USP8 N-terminal domain-like"/>
    <property type="match status" value="1"/>
</dbReference>
<dbReference type="OrthoDB" id="292964at2759"/>
<dbReference type="PANTHER" id="PTHR21646">
    <property type="entry name" value="UBIQUITIN CARBOXYL-TERMINAL HYDROLASE"/>
    <property type="match status" value="1"/>
</dbReference>
<evidence type="ECO:0000256" key="2">
    <source>
        <dbReference type="ARBA" id="ARBA00009085"/>
    </source>
</evidence>
<dbReference type="Pfam" id="PF00443">
    <property type="entry name" value="UCH"/>
    <property type="match status" value="1"/>
</dbReference>
<comment type="similarity">
    <text evidence="2 3">Belongs to the peptidase C19 family.</text>
</comment>
<evidence type="ECO:0000259" key="5">
    <source>
        <dbReference type="PROSITE" id="PS50235"/>
    </source>
</evidence>
<dbReference type="Gene3D" id="3.90.70.10">
    <property type="entry name" value="Cysteine proteinases"/>
    <property type="match status" value="1"/>
</dbReference>
<reference evidence="6" key="1">
    <citation type="submission" date="2017-10" db="EMBL/GenBank/DDBJ databases">
        <title>Transcriptome Assembly of Sugarcane Aphid Adults.</title>
        <authorList>
            <person name="Scully E.D."/>
            <person name="Palmer N.A."/>
            <person name="Geib S.M."/>
            <person name="Sarath G."/>
            <person name="Sattler S.E."/>
        </authorList>
    </citation>
    <scope>NUCLEOTIDE SEQUENCE</scope>
    <source>
        <tissue evidence="6">Whole body</tissue>
    </source>
</reference>
<dbReference type="AlphaFoldDB" id="A0A2H8TIC7"/>
<dbReference type="CDD" id="cd02674">
    <property type="entry name" value="Peptidase_C19R"/>
    <property type="match status" value="1"/>
</dbReference>
<dbReference type="PROSITE" id="PS00973">
    <property type="entry name" value="USP_2"/>
    <property type="match status" value="1"/>
</dbReference>
<feature type="coiled-coil region" evidence="4">
    <location>
        <begin position="396"/>
        <end position="423"/>
    </location>
</feature>
<keyword evidence="4" id="KW-0175">Coiled coil</keyword>
<name>A0A2H8TIC7_9HEMI</name>
<dbReference type="EMBL" id="GFXV01002059">
    <property type="protein sequence ID" value="MBW13864.1"/>
    <property type="molecule type" value="Transcribed_RNA"/>
</dbReference>
<dbReference type="InterPro" id="IPR028889">
    <property type="entry name" value="USP"/>
</dbReference>
<dbReference type="InterPro" id="IPR036873">
    <property type="entry name" value="Rhodanese-like_dom_sf"/>
</dbReference>
<accession>A0A2H8TIC7</accession>
<gene>
    <name evidence="6" type="primary">USP8_1</name>
</gene>
<dbReference type="Pfam" id="PF08969">
    <property type="entry name" value="USP8_dimer"/>
    <property type="match status" value="1"/>
</dbReference>
<feature type="domain" description="USP" evidence="5">
    <location>
        <begin position="473"/>
        <end position="791"/>
    </location>
</feature>
<dbReference type="PROSITE" id="PS50235">
    <property type="entry name" value="USP_3"/>
    <property type="match status" value="1"/>
</dbReference>